<dbReference type="EMBL" id="CP073100">
    <property type="protein sequence ID" value="QUE52871.1"/>
    <property type="molecule type" value="Genomic_DNA"/>
</dbReference>
<sequence>MPLNGPASFLPLADELLVHWAAVDAARGDGNPLLLVGRIGRSTLLELREKLEVTQAAVARARASRSLEAHDLEAQDKVVARRMNQFRQYLHGSGVDPKISPEEARVLWQKLETESGEAFCLPTEYTRLDFITDLSARRLMASALAKAEKALASSRGRRDEYQDQLHGFAEMYRDRVREFFPVDHELVKSLPVLTVPKGQAPAPVDADCSWEGDCARVWWTPSADPAVAHYDVRGMAGADYEMEDERLVGRVTAGSTCQVETISDLDEPEARASFRVYVVLRSGQEKGSRPVTVSRA</sequence>
<keyword evidence="2" id="KW-1185">Reference proteome</keyword>
<evidence type="ECO:0000313" key="1">
    <source>
        <dbReference type="EMBL" id="QUE52871.1"/>
    </source>
</evidence>
<accession>A0A975PH31</accession>
<reference evidence="1" key="1">
    <citation type="submission" date="2021-04" db="EMBL/GenBank/DDBJ databases">
        <title>Luteolibacter sp. 32A isolated from the skin of an Anderson's salamander (Ambystoma andersonii).</title>
        <authorList>
            <person name="Spergser J."/>
            <person name="Busse H.-J."/>
        </authorList>
    </citation>
    <scope>NUCLEOTIDE SEQUENCE</scope>
    <source>
        <strain evidence="1">32A</strain>
    </source>
</reference>
<dbReference type="AlphaFoldDB" id="A0A975PH31"/>
<evidence type="ECO:0000313" key="2">
    <source>
        <dbReference type="Proteomes" id="UP000676169"/>
    </source>
</evidence>
<protein>
    <submittedName>
        <fullName evidence="1">Uncharacterized protein</fullName>
    </submittedName>
</protein>
<dbReference type="RefSeq" id="WP_211634215.1">
    <property type="nucleotide sequence ID" value="NZ_CP073100.1"/>
</dbReference>
<gene>
    <name evidence="1" type="ORF">KBB96_08250</name>
</gene>
<name>A0A975PH31_9BACT</name>
<organism evidence="1 2">
    <name type="scientific">Luteolibacter ambystomatis</name>
    <dbReference type="NCBI Taxonomy" id="2824561"/>
    <lineage>
        <taxon>Bacteria</taxon>
        <taxon>Pseudomonadati</taxon>
        <taxon>Verrucomicrobiota</taxon>
        <taxon>Verrucomicrobiia</taxon>
        <taxon>Verrucomicrobiales</taxon>
        <taxon>Verrucomicrobiaceae</taxon>
        <taxon>Luteolibacter</taxon>
    </lineage>
</organism>
<dbReference type="Proteomes" id="UP000676169">
    <property type="component" value="Chromosome"/>
</dbReference>
<proteinExistence type="predicted"/>
<dbReference type="KEGG" id="lamb:KBB96_08250"/>